<evidence type="ECO:0000313" key="2">
    <source>
        <dbReference type="Proteomes" id="UP000615989"/>
    </source>
</evidence>
<keyword evidence="2" id="KW-1185">Reference proteome</keyword>
<comment type="caution">
    <text evidence="1">The sequence shown here is derived from an EMBL/GenBank/DDBJ whole genome shotgun (WGS) entry which is preliminary data.</text>
</comment>
<sequence>MQNFPRTVTSLLNRRAHAEGLAYAEVVKRRLVADLARLKANGAKPAELLAFLEGEQGAAAAKPFPFGELRPWCSTRP</sequence>
<name>A0ABX1PJS7_9RHOO</name>
<accession>A0ABX1PJS7</accession>
<reference evidence="1" key="1">
    <citation type="submission" date="2019-12" db="EMBL/GenBank/DDBJ databases">
        <title>Comparative genomics gives insights into the taxonomy of the Azoarcus-Aromatoleum group and reveals separate origins of nif in the plant-associated Azoarcus and non-plant-associated Aromatoleum sub-groups.</title>
        <authorList>
            <person name="Lafos M."/>
            <person name="Maluk M."/>
            <person name="Batista M."/>
            <person name="Junghare M."/>
            <person name="Carmona M."/>
            <person name="Faoro H."/>
            <person name="Cruz L.M."/>
            <person name="Battistoni F."/>
            <person name="De Souza E."/>
            <person name="Pedrosa F."/>
            <person name="Chen W.-M."/>
            <person name="Poole P.S."/>
            <person name="Dixon R.A."/>
            <person name="James E.K."/>
        </authorList>
    </citation>
    <scope>NUCLEOTIDE SEQUENCE</scope>
    <source>
        <strain evidence="1">LuFRes1</strain>
    </source>
</reference>
<gene>
    <name evidence="1" type="ORF">GO606_08485</name>
</gene>
<dbReference type="Proteomes" id="UP000615989">
    <property type="component" value="Unassembled WGS sequence"/>
</dbReference>
<protein>
    <submittedName>
        <fullName evidence="1">Uncharacterized protein</fullName>
    </submittedName>
</protein>
<dbReference type="RefSeq" id="WP_169118138.1">
    <property type="nucleotide sequence ID" value="NZ_WTVG02000040.1"/>
</dbReference>
<organism evidence="1 2">
    <name type="scientific">Aromatoleum anaerobium</name>
    <dbReference type="NCBI Taxonomy" id="182180"/>
    <lineage>
        <taxon>Bacteria</taxon>
        <taxon>Pseudomonadati</taxon>
        <taxon>Pseudomonadota</taxon>
        <taxon>Betaproteobacteria</taxon>
        <taxon>Rhodocyclales</taxon>
        <taxon>Rhodocyclaceae</taxon>
        <taxon>Aromatoleum</taxon>
    </lineage>
</organism>
<evidence type="ECO:0000313" key="1">
    <source>
        <dbReference type="EMBL" id="NMG24759.1"/>
    </source>
</evidence>
<proteinExistence type="predicted"/>
<dbReference type="EMBL" id="WTVG01000018">
    <property type="protein sequence ID" value="NMG24759.1"/>
    <property type="molecule type" value="Genomic_DNA"/>
</dbReference>